<evidence type="ECO:0000313" key="4">
    <source>
        <dbReference type="Proteomes" id="UP000181884"/>
    </source>
</evidence>
<dbReference type="SUPFAM" id="SSF55166">
    <property type="entry name" value="Hedgehog/DD-peptidase"/>
    <property type="match status" value="1"/>
</dbReference>
<dbReference type="PANTHER" id="PTHR34385">
    <property type="entry name" value="D-ALANYL-D-ALANINE CARBOXYPEPTIDASE"/>
    <property type="match status" value="1"/>
</dbReference>
<dbReference type="InterPro" id="IPR003709">
    <property type="entry name" value="VanY-like_core_dom"/>
</dbReference>
<keyword evidence="3" id="KW-0378">Hydrolase</keyword>
<reference evidence="3 4" key="1">
    <citation type="submission" date="2014-12" db="EMBL/GenBank/DDBJ databases">
        <title>Draft genome sequences of 29 type strains of Enterococci.</title>
        <authorList>
            <person name="Zhong Z."/>
            <person name="Sun Z."/>
            <person name="Liu W."/>
            <person name="Zhang W."/>
            <person name="Zhang H."/>
        </authorList>
    </citation>
    <scope>NUCLEOTIDE SEQUENCE [LARGE SCALE GENOMIC DNA]</scope>
    <source>
        <strain evidence="3 4">DSM 17029</strain>
    </source>
</reference>
<dbReference type="InterPro" id="IPR009045">
    <property type="entry name" value="Zn_M74/Hedgehog-like"/>
</dbReference>
<evidence type="ECO:0000256" key="1">
    <source>
        <dbReference type="SAM" id="MobiDB-lite"/>
    </source>
</evidence>
<dbReference type="PANTHER" id="PTHR34385:SF1">
    <property type="entry name" value="PEPTIDOGLYCAN L-ALANYL-D-GLUTAMATE ENDOPEPTIDASE CWLK"/>
    <property type="match status" value="1"/>
</dbReference>
<dbReference type="CDD" id="cd14852">
    <property type="entry name" value="LD-carboxypeptidase"/>
    <property type="match status" value="1"/>
</dbReference>
<dbReference type="GO" id="GO:0006508">
    <property type="term" value="P:proteolysis"/>
    <property type="evidence" value="ECO:0007669"/>
    <property type="project" value="InterPro"/>
</dbReference>
<proteinExistence type="predicted"/>
<dbReference type="InterPro" id="IPR052179">
    <property type="entry name" value="DD-CPase-like"/>
</dbReference>
<keyword evidence="4" id="KW-1185">Reference proteome</keyword>
<gene>
    <name evidence="3" type="ORF">RU97_GL000125</name>
</gene>
<sequence length="234" mass="26183">MGAVGYVFFGQEKAATAPATEVTQQSSSEEDPLPDVKTSDWQLLLVGPDNALKEDNVKLATLPNGMEVDERIVEPYDQLIEAASKAGYNLMLVSAYRSVAYQEQIYNQSIADIMVQQGVDEAEATKQTKEYFTVPGHSEHHTGLAIDVVDDAWYNQGGDVLTAAYGKQDSAKWLAQHAREYGFILRYPEGAEKTTKINYEPWHFRYVGKDSAKYIEEHHLTLEAYLELLKKAGK</sequence>
<name>A0A1L8RJL2_9ENTE</name>
<keyword evidence="3" id="KW-0121">Carboxypeptidase</keyword>
<accession>A0A1L8RJL2</accession>
<organism evidence="3 4">
    <name type="scientific">Enterococcus canis</name>
    <dbReference type="NCBI Taxonomy" id="214095"/>
    <lineage>
        <taxon>Bacteria</taxon>
        <taxon>Bacillati</taxon>
        <taxon>Bacillota</taxon>
        <taxon>Bacilli</taxon>
        <taxon>Lactobacillales</taxon>
        <taxon>Enterococcaceae</taxon>
        <taxon>Enterococcus</taxon>
    </lineage>
</organism>
<comment type="caution">
    <text evidence="3">The sequence shown here is derived from an EMBL/GenBank/DDBJ whole genome shotgun (WGS) entry which is preliminary data.</text>
</comment>
<evidence type="ECO:0000259" key="2">
    <source>
        <dbReference type="Pfam" id="PF02557"/>
    </source>
</evidence>
<dbReference type="Proteomes" id="UP000181884">
    <property type="component" value="Unassembled WGS sequence"/>
</dbReference>
<dbReference type="EMBL" id="JXKH01000001">
    <property type="protein sequence ID" value="OJG19892.1"/>
    <property type="molecule type" value="Genomic_DNA"/>
</dbReference>
<evidence type="ECO:0000313" key="3">
    <source>
        <dbReference type="EMBL" id="OJG19892.1"/>
    </source>
</evidence>
<dbReference type="GO" id="GO:0004180">
    <property type="term" value="F:carboxypeptidase activity"/>
    <property type="evidence" value="ECO:0007669"/>
    <property type="project" value="UniProtKB-KW"/>
</dbReference>
<feature type="domain" description="D-alanyl-D-alanine carboxypeptidase-like core" evidence="2">
    <location>
        <begin position="67"/>
        <end position="209"/>
    </location>
</feature>
<dbReference type="Pfam" id="PF02557">
    <property type="entry name" value="VanY"/>
    <property type="match status" value="1"/>
</dbReference>
<dbReference type="STRING" id="214095.RU97_GL000125"/>
<dbReference type="InterPro" id="IPR058193">
    <property type="entry name" value="VanY/YodJ_core_dom"/>
</dbReference>
<dbReference type="AlphaFoldDB" id="A0A1L8RJL2"/>
<protein>
    <submittedName>
        <fullName evidence="3">D-alanyl-D-alanine carboxypeptidase</fullName>
    </submittedName>
</protein>
<keyword evidence="3" id="KW-0645">Protease</keyword>
<feature type="region of interest" description="Disordered" evidence="1">
    <location>
        <begin position="16"/>
        <end position="35"/>
    </location>
</feature>
<dbReference type="Gene3D" id="3.30.1380.10">
    <property type="match status" value="1"/>
</dbReference>